<feature type="transmembrane region" description="Helical" evidence="8">
    <location>
        <begin position="346"/>
        <end position="365"/>
    </location>
</feature>
<gene>
    <name evidence="10" type="ORF">IM697_24315</name>
</gene>
<feature type="transmembrane region" description="Helical" evidence="8">
    <location>
        <begin position="21"/>
        <end position="44"/>
    </location>
</feature>
<evidence type="ECO:0000256" key="2">
    <source>
        <dbReference type="ARBA" id="ARBA00022448"/>
    </source>
</evidence>
<dbReference type="GO" id="GO:0022857">
    <property type="term" value="F:transmembrane transporter activity"/>
    <property type="evidence" value="ECO:0007669"/>
    <property type="project" value="InterPro"/>
</dbReference>
<keyword evidence="6 8" id="KW-0472">Membrane</keyword>
<keyword evidence="5 8" id="KW-1133">Transmembrane helix</keyword>
<dbReference type="InterPro" id="IPR011701">
    <property type="entry name" value="MFS"/>
</dbReference>
<feature type="transmembrane region" description="Helical" evidence="8">
    <location>
        <begin position="492"/>
        <end position="515"/>
    </location>
</feature>
<feature type="transmembrane region" description="Helical" evidence="8">
    <location>
        <begin position="371"/>
        <end position="400"/>
    </location>
</feature>
<feature type="transmembrane region" description="Helical" evidence="8">
    <location>
        <begin position="88"/>
        <end position="114"/>
    </location>
</feature>
<dbReference type="Gene3D" id="1.20.1720.10">
    <property type="entry name" value="Multidrug resistance protein D"/>
    <property type="match status" value="1"/>
</dbReference>
<evidence type="ECO:0000256" key="4">
    <source>
        <dbReference type="ARBA" id="ARBA00022692"/>
    </source>
</evidence>
<feature type="domain" description="Major facilitator superfamily (MFS) profile" evidence="9">
    <location>
        <begin position="22"/>
        <end position="519"/>
    </location>
</feature>
<dbReference type="InterPro" id="IPR020846">
    <property type="entry name" value="MFS_dom"/>
</dbReference>
<feature type="transmembrane region" description="Helical" evidence="8">
    <location>
        <begin position="56"/>
        <end position="76"/>
    </location>
</feature>
<feature type="transmembrane region" description="Helical" evidence="8">
    <location>
        <begin position="244"/>
        <end position="263"/>
    </location>
</feature>
<dbReference type="PANTHER" id="PTHR42718">
    <property type="entry name" value="MAJOR FACILITATOR SUPERFAMILY MULTIDRUG TRANSPORTER MFSC"/>
    <property type="match status" value="1"/>
</dbReference>
<evidence type="ECO:0000256" key="6">
    <source>
        <dbReference type="ARBA" id="ARBA00023136"/>
    </source>
</evidence>
<dbReference type="PRINTS" id="PR01036">
    <property type="entry name" value="TCRTETB"/>
</dbReference>
<sequence>MTQDIRQEPSAETAPAAGSGWLLATTSLAAVLMTLDITVVNVALPQVAADLDAGLTGLQWVVNAYTLVFAALLLPAGSLSDRIGRRRMFLTGVAVFTAASAGCGAAPGVGTLIACRALQGLGGALVMSTALALIAGAYEGRRRQSAIGMFSAAGGAAAALGPLVGGAVVEGLDWRWIFYVNLPVGILIVLGTVLRVPHDDPAGRLPRPEGRFDLVGLLLAAGALLGLNYGLVTGPEDGWTSASALLPLVGGALLVAGFVAWEVRQRDAALFDVRLLRVPSFSGAIVLSFVCRVVSFGVLPYLILWLSGMLGHSPLGTGLRLLAMTAFIMLVAPFSGLLLKVLPTRAVMALGTGITALGLLTMARVGPDDSWLVMLPGLVLLGIGGAIAFPPLMGIAVGVVPPERAGMASGMTNTFFPLGTAAGVAAFGAVFSTRIDHDLDDARLAALHVPEGMRQQVRDAVAAGQFGRLERALPTGAREPVLEAARSALTGGLATILVTASVVSLLAALASWTLIRDKDQLTVAEEPADAPAL</sequence>
<evidence type="ECO:0000256" key="7">
    <source>
        <dbReference type="ARBA" id="ARBA00023251"/>
    </source>
</evidence>
<dbReference type="Proteomes" id="UP000594205">
    <property type="component" value="Chromosome"/>
</dbReference>
<dbReference type="PROSITE" id="PS50850">
    <property type="entry name" value="MFS"/>
    <property type="match status" value="1"/>
</dbReference>
<dbReference type="NCBIfam" id="TIGR00711">
    <property type="entry name" value="efflux_EmrB"/>
    <property type="match status" value="1"/>
</dbReference>
<dbReference type="InterPro" id="IPR036259">
    <property type="entry name" value="MFS_trans_sf"/>
</dbReference>
<feature type="transmembrane region" description="Helical" evidence="8">
    <location>
        <begin position="176"/>
        <end position="194"/>
    </location>
</feature>
<evidence type="ECO:0000259" key="9">
    <source>
        <dbReference type="PROSITE" id="PS50850"/>
    </source>
</evidence>
<dbReference type="PANTHER" id="PTHR42718:SF42">
    <property type="entry name" value="EXPORT PROTEIN"/>
    <property type="match status" value="1"/>
</dbReference>
<keyword evidence="11" id="KW-1185">Reference proteome</keyword>
<dbReference type="Gene3D" id="1.20.1250.20">
    <property type="entry name" value="MFS general substrate transporter like domains"/>
    <property type="match status" value="1"/>
</dbReference>
<dbReference type="KEGG" id="sfeu:IM697_24315"/>
<accession>A0A7M2SAG1</accession>
<reference evidence="10 11" key="1">
    <citation type="submission" date="2020-10" db="EMBL/GenBank/DDBJ databases">
        <title>Streptomyces ferrugineus complate genome analysis.</title>
        <authorList>
            <person name="Anwar N."/>
        </authorList>
    </citation>
    <scope>NUCLEOTIDE SEQUENCE [LARGE SCALE GENOMIC DNA]</scope>
    <source>
        <strain evidence="10 11">CCTCC AA2014009</strain>
    </source>
</reference>
<name>A0A7M2SAG1_9ACTN</name>
<evidence type="ECO:0000256" key="1">
    <source>
        <dbReference type="ARBA" id="ARBA00004651"/>
    </source>
</evidence>
<evidence type="ECO:0000256" key="3">
    <source>
        <dbReference type="ARBA" id="ARBA00022475"/>
    </source>
</evidence>
<feature type="transmembrane region" description="Helical" evidence="8">
    <location>
        <begin position="120"/>
        <end position="138"/>
    </location>
</feature>
<dbReference type="GO" id="GO:0005886">
    <property type="term" value="C:plasma membrane"/>
    <property type="evidence" value="ECO:0007669"/>
    <property type="project" value="UniProtKB-SubCell"/>
</dbReference>
<keyword evidence="7" id="KW-0046">Antibiotic resistance</keyword>
<comment type="subcellular location">
    <subcellularLocation>
        <location evidence="1">Cell membrane</location>
        <topology evidence="1">Multi-pass membrane protein</topology>
    </subcellularLocation>
</comment>
<proteinExistence type="predicted"/>
<dbReference type="AlphaFoldDB" id="A0A7M2SAG1"/>
<feature type="transmembrane region" description="Helical" evidence="8">
    <location>
        <begin position="214"/>
        <end position="232"/>
    </location>
</feature>
<protein>
    <submittedName>
        <fullName evidence="10">MFS transporter</fullName>
    </submittedName>
</protein>
<keyword evidence="2" id="KW-0813">Transport</keyword>
<dbReference type="GO" id="GO:0046677">
    <property type="term" value="P:response to antibiotic"/>
    <property type="evidence" value="ECO:0007669"/>
    <property type="project" value="UniProtKB-KW"/>
</dbReference>
<feature type="transmembrane region" description="Helical" evidence="8">
    <location>
        <begin position="412"/>
        <end position="431"/>
    </location>
</feature>
<evidence type="ECO:0000256" key="8">
    <source>
        <dbReference type="SAM" id="Phobius"/>
    </source>
</evidence>
<organism evidence="10 11">
    <name type="scientific">Streptomyces ferrugineus</name>
    <dbReference type="NCBI Taxonomy" id="1413221"/>
    <lineage>
        <taxon>Bacteria</taxon>
        <taxon>Bacillati</taxon>
        <taxon>Actinomycetota</taxon>
        <taxon>Actinomycetes</taxon>
        <taxon>Kitasatosporales</taxon>
        <taxon>Streptomycetaceae</taxon>
        <taxon>Streptomyces</taxon>
    </lineage>
</organism>
<dbReference type="InterPro" id="IPR004638">
    <property type="entry name" value="EmrB-like"/>
</dbReference>
<keyword evidence="3" id="KW-1003">Cell membrane</keyword>
<dbReference type="RefSeq" id="WP_194038229.1">
    <property type="nucleotide sequence ID" value="NZ_CP063373.1"/>
</dbReference>
<keyword evidence="4 8" id="KW-0812">Transmembrane</keyword>
<feature type="transmembrane region" description="Helical" evidence="8">
    <location>
        <begin position="145"/>
        <end position="164"/>
    </location>
</feature>
<evidence type="ECO:0000256" key="5">
    <source>
        <dbReference type="ARBA" id="ARBA00022989"/>
    </source>
</evidence>
<dbReference type="SUPFAM" id="SSF103473">
    <property type="entry name" value="MFS general substrate transporter"/>
    <property type="match status" value="1"/>
</dbReference>
<dbReference type="EMBL" id="CP063373">
    <property type="protein sequence ID" value="QOV33350.1"/>
    <property type="molecule type" value="Genomic_DNA"/>
</dbReference>
<feature type="transmembrane region" description="Helical" evidence="8">
    <location>
        <begin position="284"/>
        <end position="306"/>
    </location>
</feature>
<evidence type="ECO:0000313" key="11">
    <source>
        <dbReference type="Proteomes" id="UP000594205"/>
    </source>
</evidence>
<dbReference type="Pfam" id="PF07690">
    <property type="entry name" value="MFS_1"/>
    <property type="match status" value="1"/>
</dbReference>
<evidence type="ECO:0000313" key="10">
    <source>
        <dbReference type="EMBL" id="QOV33350.1"/>
    </source>
</evidence>
<dbReference type="CDD" id="cd17321">
    <property type="entry name" value="MFS_MMR_MDR_like"/>
    <property type="match status" value="1"/>
</dbReference>
<feature type="transmembrane region" description="Helical" evidence="8">
    <location>
        <begin position="318"/>
        <end position="339"/>
    </location>
</feature>